<dbReference type="EMBL" id="NHOQ01002459">
    <property type="protein sequence ID" value="PWA16871.1"/>
    <property type="molecule type" value="Genomic_DNA"/>
</dbReference>
<dbReference type="PROSITE" id="PS50106">
    <property type="entry name" value="PDZ"/>
    <property type="match status" value="2"/>
</dbReference>
<name>A0A315UZT8_GAMAF</name>
<dbReference type="Pfam" id="PF09007">
    <property type="entry name" value="EBP50_C"/>
    <property type="match status" value="1"/>
</dbReference>
<dbReference type="GO" id="GO:0043495">
    <property type="term" value="F:protein-membrane adaptor activity"/>
    <property type="evidence" value="ECO:0007669"/>
    <property type="project" value="TreeGrafter"/>
</dbReference>
<dbReference type="GO" id="GO:0072659">
    <property type="term" value="P:protein localization to plasma membrane"/>
    <property type="evidence" value="ECO:0007669"/>
    <property type="project" value="TreeGrafter"/>
</dbReference>
<feature type="compositionally biased region" description="Polar residues" evidence="4">
    <location>
        <begin position="355"/>
        <end position="368"/>
    </location>
</feature>
<feature type="domain" description="PDZ" evidence="5">
    <location>
        <begin position="54"/>
        <end position="107"/>
    </location>
</feature>
<dbReference type="Proteomes" id="UP000250572">
    <property type="component" value="Unassembled WGS sequence"/>
</dbReference>
<dbReference type="InterPro" id="IPR041489">
    <property type="entry name" value="PDZ_6"/>
</dbReference>
<evidence type="ECO:0000256" key="1">
    <source>
        <dbReference type="ARBA" id="ARBA00004236"/>
    </source>
</evidence>
<feature type="compositionally biased region" description="Low complexity" evidence="4">
    <location>
        <begin position="369"/>
        <end position="395"/>
    </location>
</feature>
<gene>
    <name evidence="6" type="ORF">CCH79_00012678</name>
</gene>
<evidence type="ECO:0000259" key="5">
    <source>
        <dbReference type="PROSITE" id="PS50106"/>
    </source>
</evidence>
<feature type="region of interest" description="Disordered" evidence="4">
    <location>
        <begin position="146"/>
        <end position="169"/>
    </location>
</feature>
<feature type="compositionally biased region" description="Basic and acidic residues" evidence="4">
    <location>
        <begin position="324"/>
        <end position="333"/>
    </location>
</feature>
<dbReference type="InterPro" id="IPR001478">
    <property type="entry name" value="PDZ"/>
</dbReference>
<keyword evidence="2" id="KW-0472">Membrane</keyword>
<comment type="caution">
    <text evidence="6">The sequence shown here is derived from an EMBL/GenBank/DDBJ whole genome shotgun (WGS) entry which is preliminary data.</text>
</comment>
<dbReference type="SUPFAM" id="SSF50156">
    <property type="entry name" value="PDZ domain-like"/>
    <property type="match status" value="2"/>
</dbReference>
<evidence type="ECO:0000313" key="6">
    <source>
        <dbReference type="EMBL" id="PWA16871.1"/>
    </source>
</evidence>
<keyword evidence="7" id="KW-1185">Reference proteome</keyword>
<dbReference type="GO" id="GO:0005102">
    <property type="term" value="F:signaling receptor binding"/>
    <property type="evidence" value="ECO:0007669"/>
    <property type="project" value="TreeGrafter"/>
</dbReference>
<feature type="region of interest" description="Disordered" evidence="4">
    <location>
        <begin position="324"/>
        <end position="452"/>
    </location>
</feature>
<accession>A0A315UZT8</accession>
<dbReference type="CDD" id="cd06768">
    <property type="entry name" value="PDZ_NHERF-like"/>
    <property type="match status" value="2"/>
</dbReference>
<dbReference type="InterPro" id="IPR051067">
    <property type="entry name" value="NHER"/>
</dbReference>
<dbReference type="GO" id="GO:0016324">
    <property type="term" value="C:apical plasma membrane"/>
    <property type="evidence" value="ECO:0007669"/>
    <property type="project" value="TreeGrafter"/>
</dbReference>
<organism evidence="6 7">
    <name type="scientific">Gambusia affinis</name>
    <name type="common">Western mosquitofish</name>
    <name type="synonym">Heterandria affinis</name>
    <dbReference type="NCBI Taxonomy" id="33528"/>
    <lineage>
        <taxon>Eukaryota</taxon>
        <taxon>Metazoa</taxon>
        <taxon>Chordata</taxon>
        <taxon>Craniata</taxon>
        <taxon>Vertebrata</taxon>
        <taxon>Euteleostomi</taxon>
        <taxon>Actinopterygii</taxon>
        <taxon>Neopterygii</taxon>
        <taxon>Teleostei</taxon>
        <taxon>Neoteleostei</taxon>
        <taxon>Acanthomorphata</taxon>
        <taxon>Ovalentaria</taxon>
        <taxon>Atherinomorphae</taxon>
        <taxon>Cyprinodontiformes</taxon>
        <taxon>Poeciliidae</taxon>
        <taxon>Poeciliinae</taxon>
        <taxon>Gambusia</taxon>
    </lineage>
</organism>
<dbReference type="Pfam" id="PF17820">
    <property type="entry name" value="PDZ_6"/>
    <property type="match status" value="2"/>
</dbReference>
<keyword evidence="3" id="KW-0677">Repeat</keyword>
<feature type="non-terminal residue" evidence="6">
    <location>
        <position position="452"/>
    </location>
</feature>
<feature type="domain" description="PDZ" evidence="5">
    <location>
        <begin position="225"/>
        <end position="305"/>
    </location>
</feature>
<keyword evidence="2" id="KW-1003">Cell membrane</keyword>
<evidence type="ECO:0000313" key="7">
    <source>
        <dbReference type="Proteomes" id="UP000250572"/>
    </source>
</evidence>
<protein>
    <recommendedName>
        <fullName evidence="5">PDZ domain-containing protein</fullName>
    </recommendedName>
</protein>
<feature type="non-terminal residue" evidence="6">
    <location>
        <position position="1"/>
    </location>
</feature>
<sequence length="452" mass="50041">EWKRVGLGARNSPKLLEKIYPFIPGTHFEFFFSFFLSFFPPSHTGMENELRPRLCFLIKGQRGYGFHLHGEKKKGGQFIRTVEPGSPADLAGLRPGDRLVEVNGENVVNRICETPHRTRLLVVDRETDDYLRSQGLACTEDQAIEMGNLSPRPSPNTTPSASPVPREGSPLFLKSNLRHLFHFPAVDSPTSSENKETRASTTTSSAPDTEVEPIPESTVELLPRLCRLVKEENGYCFNLQNDKKKGGQFVRSVDPNSPAERAGLRTGDRLVEVNGVNTKGLRHSEVVALIRSRGDEVSLLVVDQETDELFRRLGITPTIAHTKEVYVDERRAESTPPTPSPTTELPASDAPVISVTLTDSGIANTSPKSRANGSSASHSSRSSTTQSEISSSDMSFQVPEDDDSRISDPFMENGLRLSPTAAEARQKVLATRNKKRAPPMDWSRKQELFSNF</sequence>
<dbReference type="SMART" id="SM00228">
    <property type="entry name" value="PDZ"/>
    <property type="match status" value="2"/>
</dbReference>
<evidence type="ECO:0000256" key="4">
    <source>
        <dbReference type="SAM" id="MobiDB-lite"/>
    </source>
</evidence>
<dbReference type="InterPro" id="IPR036034">
    <property type="entry name" value="PDZ_sf"/>
</dbReference>
<dbReference type="Gene3D" id="2.30.42.10">
    <property type="match status" value="2"/>
</dbReference>
<comment type="subcellular location">
    <subcellularLocation>
        <location evidence="1">Cell membrane</location>
    </subcellularLocation>
</comment>
<feature type="region of interest" description="Disordered" evidence="4">
    <location>
        <begin position="184"/>
        <end position="215"/>
    </location>
</feature>
<feature type="compositionally biased region" description="Basic and acidic residues" evidence="4">
    <location>
        <begin position="442"/>
        <end position="452"/>
    </location>
</feature>
<dbReference type="AlphaFoldDB" id="A0A315UZT8"/>
<proteinExistence type="predicted"/>
<evidence type="ECO:0000256" key="3">
    <source>
        <dbReference type="ARBA" id="ARBA00022737"/>
    </source>
</evidence>
<evidence type="ECO:0000256" key="2">
    <source>
        <dbReference type="ARBA" id="ARBA00022475"/>
    </source>
</evidence>
<dbReference type="PANTHER" id="PTHR14191:SF4">
    <property type="entry name" value="NA(+)_H(+) EXCHANGE REGULATORY COFACTOR NHE-RF2"/>
    <property type="match status" value="1"/>
</dbReference>
<dbReference type="InterPro" id="IPR015098">
    <property type="entry name" value="EBP50_C"/>
</dbReference>
<reference evidence="6 7" key="1">
    <citation type="journal article" date="2018" name="G3 (Bethesda)">
        <title>A High-Quality Reference Genome for the Invasive Mosquitofish Gambusia affinis Using a Chicago Library.</title>
        <authorList>
            <person name="Hoffberg S.L."/>
            <person name="Troendle N.J."/>
            <person name="Glenn T.C."/>
            <person name="Mahmud O."/>
            <person name="Louha S."/>
            <person name="Chalopin D."/>
            <person name="Bennetzen J.L."/>
            <person name="Mauricio R."/>
        </authorList>
    </citation>
    <scope>NUCLEOTIDE SEQUENCE [LARGE SCALE GENOMIC DNA]</scope>
    <source>
        <strain evidence="6">NE01/NJP1002.9</strain>
        <tissue evidence="6">Muscle</tissue>
    </source>
</reference>
<dbReference type="PANTHER" id="PTHR14191">
    <property type="entry name" value="PDZ DOMAIN CONTAINING PROTEIN"/>
    <property type="match status" value="1"/>
</dbReference>